<dbReference type="SUPFAM" id="SSF100950">
    <property type="entry name" value="NagB/RpiA/CoA transferase-like"/>
    <property type="match status" value="1"/>
</dbReference>
<dbReference type="GO" id="GO:0004342">
    <property type="term" value="F:glucosamine-6-phosphate deaminase activity"/>
    <property type="evidence" value="ECO:0007669"/>
    <property type="project" value="InterPro"/>
</dbReference>
<dbReference type="InterPro" id="IPR006148">
    <property type="entry name" value="Glc/Gal-6P_isomerase"/>
</dbReference>
<protein>
    <submittedName>
        <fullName evidence="2">Glucosamine-6-phosphate deaminase</fullName>
    </submittedName>
</protein>
<dbReference type="AlphaFoldDB" id="A0A917I6X0"/>
<dbReference type="InterPro" id="IPR004547">
    <property type="entry name" value="Glucosamine6P_isomerase"/>
</dbReference>
<proteinExistence type="predicted"/>
<dbReference type="PANTHER" id="PTHR11280">
    <property type="entry name" value="GLUCOSAMINE-6-PHOSPHATE ISOMERASE"/>
    <property type="match status" value="1"/>
</dbReference>
<accession>A0A917I6X0</accession>
<dbReference type="RefSeq" id="WP_244643809.1">
    <property type="nucleotide sequence ID" value="NZ_BMES01000002.1"/>
</dbReference>
<reference evidence="2" key="1">
    <citation type="journal article" date="2014" name="Int. J. Syst. Evol. Microbiol.">
        <title>Complete genome sequence of Corynebacterium casei LMG S-19264T (=DSM 44701T), isolated from a smear-ripened cheese.</title>
        <authorList>
            <consortium name="US DOE Joint Genome Institute (JGI-PGF)"/>
            <person name="Walter F."/>
            <person name="Albersmeier A."/>
            <person name="Kalinowski J."/>
            <person name="Ruckert C."/>
        </authorList>
    </citation>
    <scope>NUCLEOTIDE SEQUENCE</scope>
    <source>
        <strain evidence="2">CGMCC 1.12214</strain>
    </source>
</reference>
<evidence type="ECO:0000313" key="2">
    <source>
        <dbReference type="EMBL" id="GGH19283.1"/>
    </source>
</evidence>
<name>A0A917I6X0_9HYPH</name>
<keyword evidence="3" id="KW-1185">Reference proteome</keyword>
<dbReference type="EMBL" id="BMES01000002">
    <property type="protein sequence ID" value="GGH19283.1"/>
    <property type="molecule type" value="Genomic_DNA"/>
</dbReference>
<feature type="domain" description="Glucosamine/galactosamine-6-phosphate isomerase" evidence="1">
    <location>
        <begin position="14"/>
        <end position="230"/>
    </location>
</feature>
<comment type="caution">
    <text evidence="2">The sequence shown here is derived from an EMBL/GenBank/DDBJ whole genome shotgun (WGS) entry which is preliminary data.</text>
</comment>
<dbReference type="GO" id="GO:0005737">
    <property type="term" value="C:cytoplasm"/>
    <property type="evidence" value="ECO:0007669"/>
    <property type="project" value="TreeGrafter"/>
</dbReference>
<sequence>MKVYIAPSKLLAGQEAARTGAAAIRAAIRDRGEARVIVATGASQFEMLDALVREPDIDWAKVTGFHLDEYIGLPESHPASFRGYLRERFTGRLPTLGAFHFVDGESPAIEAELARLAGLVAAAPIDVCFAGIGENGHLAFNDPPADFETEQPYIVVDLDEACRRQQFGEGWFPTLEDVPPQAVSMSIRQILKSRLIVLTVLDARKAAAVRGALEGPVTPDVPASILQRHPDTVAYLDPPAAAELSSGFPPRRA</sequence>
<dbReference type="GO" id="GO:0019262">
    <property type="term" value="P:N-acetylneuraminate catabolic process"/>
    <property type="evidence" value="ECO:0007669"/>
    <property type="project" value="TreeGrafter"/>
</dbReference>
<dbReference type="GO" id="GO:0006046">
    <property type="term" value="P:N-acetylglucosamine catabolic process"/>
    <property type="evidence" value="ECO:0007669"/>
    <property type="project" value="TreeGrafter"/>
</dbReference>
<dbReference type="InterPro" id="IPR037171">
    <property type="entry name" value="NagB/RpiA_transferase-like"/>
</dbReference>
<dbReference type="PANTHER" id="PTHR11280:SF6">
    <property type="entry name" value="GLUCOSAMINE-6-PHOSPHATE ISOMERASE NAGB"/>
    <property type="match status" value="1"/>
</dbReference>
<evidence type="ECO:0000259" key="1">
    <source>
        <dbReference type="Pfam" id="PF01182"/>
    </source>
</evidence>
<dbReference type="CDD" id="cd01399">
    <property type="entry name" value="GlcN6P_deaminase"/>
    <property type="match status" value="1"/>
</dbReference>
<gene>
    <name evidence="2" type="primary">nagB</name>
    <name evidence="2" type="ORF">GCM10007036_22060</name>
</gene>
<reference evidence="2" key="2">
    <citation type="submission" date="2020-09" db="EMBL/GenBank/DDBJ databases">
        <authorList>
            <person name="Sun Q."/>
            <person name="Zhou Y."/>
        </authorList>
    </citation>
    <scope>NUCLEOTIDE SEQUENCE</scope>
    <source>
        <strain evidence="2">CGMCC 1.12214</strain>
    </source>
</reference>
<dbReference type="Gene3D" id="3.40.50.1360">
    <property type="match status" value="1"/>
</dbReference>
<dbReference type="Pfam" id="PF01182">
    <property type="entry name" value="Glucosamine_iso"/>
    <property type="match status" value="1"/>
</dbReference>
<dbReference type="GO" id="GO:0006043">
    <property type="term" value="P:glucosamine catabolic process"/>
    <property type="evidence" value="ECO:0007669"/>
    <property type="project" value="TreeGrafter"/>
</dbReference>
<dbReference type="GO" id="GO:0005975">
    <property type="term" value="P:carbohydrate metabolic process"/>
    <property type="evidence" value="ECO:0007669"/>
    <property type="project" value="InterPro"/>
</dbReference>
<organism evidence="2 3">
    <name type="scientific">Alsobacter metallidurans</name>
    <dbReference type="NCBI Taxonomy" id="340221"/>
    <lineage>
        <taxon>Bacteria</taxon>
        <taxon>Pseudomonadati</taxon>
        <taxon>Pseudomonadota</taxon>
        <taxon>Alphaproteobacteria</taxon>
        <taxon>Hyphomicrobiales</taxon>
        <taxon>Alsobacteraceae</taxon>
        <taxon>Alsobacter</taxon>
    </lineage>
</organism>
<dbReference type="GO" id="GO:0042802">
    <property type="term" value="F:identical protein binding"/>
    <property type="evidence" value="ECO:0007669"/>
    <property type="project" value="TreeGrafter"/>
</dbReference>
<evidence type="ECO:0000313" key="3">
    <source>
        <dbReference type="Proteomes" id="UP000603912"/>
    </source>
</evidence>
<dbReference type="Proteomes" id="UP000603912">
    <property type="component" value="Unassembled WGS sequence"/>
</dbReference>